<gene>
    <name evidence="1" type="ordered locus">ANT_22360</name>
</gene>
<sequence>MCRCNIKEKECANMRERMVRAQLLLQPDLHRRLRKIAEQENRSISDVTRDLLEIALNQREKLQATKLEQVRALQQIAERILQERVGKPLEIDVAQLIVEEREERTREIGSD</sequence>
<name>E8MY31_ANATU</name>
<keyword evidence="2" id="KW-1185">Reference proteome</keyword>
<dbReference type="SUPFAM" id="SSF47598">
    <property type="entry name" value="Ribbon-helix-helix"/>
    <property type="match status" value="1"/>
</dbReference>
<evidence type="ECO:0000313" key="2">
    <source>
        <dbReference type="Proteomes" id="UP000008922"/>
    </source>
</evidence>
<organism evidence="1 2">
    <name type="scientific">Anaerolinea thermophila (strain DSM 14523 / JCM 11388 / NBRC 100420 / UNI-1)</name>
    <dbReference type="NCBI Taxonomy" id="926569"/>
    <lineage>
        <taxon>Bacteria</taxon>
        <taxon>Bacillati</taxon>
        <taxon>Chloroflexota</taxon>
        <taxon>Anaerolineae</taxon>
        <taxon>Anaerolineales</taxon>
        <taxon>Anaerolineaceae</taxon>
        <taxon>Anaerolinea</taxon>
    </lineage>
</organism>
<dbReference type="KEGG" id="atm:ANT_22360"/>
<evidence type="ECO:0000313" key="1">
    <source>
        <dbReference type="EMBL" id="BAJ64262.1"/>
    </source>
</evidence>
<dbReference type="EMBL" id="AP012029">
    <property type="protein sequence ID" value="BAJ64262.1"/>
    <property type="molecule type" value="Genomic_DNA"/>
</dbReference>
<dbReference type="InterPro" id="IPR010985">
    <property type="entry name" value="Ribbon_hlx_hlx"/>
</dbReference>
<dbReference type="AlphaFoldDB" id="E8MY31"/>
<dbReference type="Proteomes" id="UP000008922">
    <property type="component" value="Chromosome"/>
</dbReference>
<evidence type="ECO:0008006" key="3">
    <source>
        <dbReference type="Google" id="ProtNLM"/>
    </source>
</evidence>
<accession>E8MY31</accession>
<protein>
    <recommendedName>
        <fullName evidence="3">Ribbon-helix-helix protein CopG domain-containing protein</fullName>
    </recommendedName>
</protein>
<dbReference type="GO" id="GO:0006355">
    <property type="term" value="P:regulation of DNA-templated transcription"/>
    <property type="evidence" value="ECO:0007669"/>
    <property type="project" value="InterPro"/>
</dbReference>
<dbReference type="InParanoid" id="E8MY31"/>
<dbReference type="HOGENOM" id="CLU_2153053_0_0_0"/>
<reference evidence="1 2" key="1">
    <citation type="submission" date="2010-12" db="EMBL/GenBank/DDBJ databases">
        <title>Whole genome sequence of Anaerolinea thermophila UNI-1.</title>
        <authorList>
            <person name="Narita-Yamada S."/>
            <person name="Kishi E."/>
            <person name="Watanabe Y."/>
            <person name="Takasaki K."/>
            <person name="Ankai A."/>
            <person name="Oguchi A."/>
            <person name="Fukui S."/>
            <person name="Takahashi M."/>
            <person name="Yashiro I."/>
            <person name="Hosoyama A."/>
            <person name="Sekiguchi Y."/>
            <person name="Hanada S."/>
            <person name="Fujita N."/>
        </authorList>
    </citation>
    <scope>NUCLEOTIDE SEQUENCE [LARGE SCALE GENOMIC DNA]</scope>
    <source>
        <strain evidence="2">DSM 14523 / JCM 11388 / NBRC 100420 / UNI-1</strain>
    </source>
</reference>
<proteinExistence type="predicted"/>